<accession>A0A8E2J7U0</accession>
<evidence type="ECO:0000313" key="3">
    <source>
        <dbReference type="Proteomes" id="UP000250266"/>
    </source>
</evidence>
<reference evidence="2 3" key="1">
    <citation type="journal article" date="2016" name="Nat. Commun.">
        <title>Ectomycorrhizal ecology is imprinted in the genome of the dominant symbiotic fungus Cenococcum geophilum.</title>
        <authorList>
            <consortium name="DOE Joint Genome Institute"/>
            <person name="Peter M."/>
            <person name="Kohler A."/>
            <person name="Ohm R.A."/>
            <person name="Kuo A."/>
            <person name="Krutzmann J."/>
            <person name="Morin E."/>
            <person name="Arend M."/>
            <person name="Barry K.W."/>
            <person name="Binder M."/>
            <person name="Choi C."/>
            <person name="Clum A."/>
            <person name="Copeland A."/>
            <person name="Grisel N."/>
            <person name="Haridas S."/>
            <person name="Kipfer T."/>
            <person name="LaButti K."/>
            <person name="Lindquist E."/>
            <person name="Lipzen A."/>
            <person name="Maire R."/>
            <person name="Meier B."/>
            <person name="Mihaltcheva S."/>
            <person name="Molinier V."/>
            <person name="Murat C."/>
            <person name="Poggeler S."/>
            <person name="Quandt C.A."/>
            <person name="Sperisen C."/>
            <person name="Tritt A."/>
            <person name="Tisserant E."/>
            <person name="Crous P.W."/>
            <person name="Henrissat B."/>
            <person name="Nehls U."/>
            <person name="Egli S."/>
            <person name="Spatafora J.W."/>
            <person name="Grigoriev I.V."/>
            <person name="Martin F.M."/>
        </authorList>
    </citation>
    <scope>NUCLEOTIDE SEQUENCE [LARGE SCALE GENOMIC DNA]</scope>
    <source>
        <strain evidence="2 3">CBS 459.81</strain>
    </source>
</reference>
<dbReference type="Proteomes" id="UP000250266">
    <property type="component" value="Unassembled WGS sequence"/>
</dbReference>
<proteinExistence type="predicted"/>
<gene>
    <name evidence="2" type="ORF">K432DRAFT_315403</name>
</gene>
<dbReference type="OrthoDB" id="5413666at2759"/>
<dbReference type="AlphaFoldDB" id="A0A8E2J7U0"/>
<organism evidence="2 3">
    <name type="scientific">Lepidopterella palustris CBS 459.81</name>
    <dbReference type="NCBI Taxonomy" id="1314670"/>
    <lineage>
        <taxon>Eukaryota</taxon>
        <taxon>Fungi</taxon>
        <taxon>Dikarya</taxon>
        <taxon>Ascomycota</taxon>
        <taxon>Pezizomycotina</taxon>
        <taxon>Dothideomycetes</taxon>
        <taxon>Pleosporomycetidae</taxon>
        <taxon>Mytilinidiales</taxon>
        <taxon>Argynnaceae</taxon>
        <taxon>Lepidopterella</taxon>
    </lineage>
</organism>
<feature type="non-terminal residue" evidence="2">
    <location>
        <position position="1"/>
    </location>
</feature>
<keyword evidence="1" id="KW-0472">Membrane</keyword>
<dbReference type="EMBL" id="KV746971">
    <property type="protein sequence ID" value="OCK72725.1"/>
    <property type="molecule type" value="Genomic_DNA"/>
</dbReference>
<keyword evidence="3" id="KW-1185">Reference proteome</keyword>
<evidence type="ECO:0000256" key="1">
    <source>
        <dbReference type="SAM" id="Phobius"/>
    </source>
</evidence>
<keyword evidence="1" id="KW-1133">Transmembrane helix</keyword>
<protein>
    <submittedName>
        <fullName evidence="2">Uncharacterized protein</fullName>
    </submittedName>
</protein>
<feature type="transmembrane region" description="Helical" evidence="1">
    <location>
        <begin position="47"/>
        <end position="65"/>
    </location>
</feature>
<evidence type="ECO:0000313" key="2">
    <source>
        <dbReference type="EMBL" id="OCK72725.1"/>
    </source>
</evidence>
<name>A0A8E2J7U0_9PEZI</name>
<keyword evidence="1" id="KW-0812">Transmembrane</keyword>
<sequence length="66" mass="7584">GIHPAYIYAKTISAALLIDIRVGKYTYILIFLELLASKKFYKILTSFTFYTYIGLVVINKVYLVTN</sequence>